<accession>A0A4Y2WWP5</accession>
<protein>
    <recommendedName>
        <fullName evidence="3">Reverse transcriptase zinc-binding domain-containing protein</fullName>
    </recommendedName>
</protein>
<evidence type="ECO:0008006" key="3">
    <source>
        <dbReference type="Google" id="ProtNLM"/>
    </source>
</evidence>
<dbReference type="OrthoDB" id="5082906at2759"/>
<dbReference type="AlphaFoldDB" id="A0A4Y2WWP5"/>
<name>A0A4Y2WWP5_ARAVE</name>
<dbReference type="EMBL" id="BGPR01066522">
    <property type="protein sequence ID" value="GBO41054.1"/>
    <property type="molecule type" value="Genomic_DNA"/>
</dbReference>
<reference evidence="1 2" key="1">
    <citation type="journal article" date="2019" name="Sci. Rep.">
        <title>Orb-weaving spider Araneus ventricosus genome elucidates the spidroin gene catalogue.</title>
        <authorList>
            <person name="Kono N."/>
            <person name="Nakamura H."/>
            <person name="Ohtoshi R."/>
            <person name="Moran D.A.P."/>
            <person name="Shinohara A."/>
            <person name="Yoshida Y."/>
            <person name="Fujiwara M."/>
            <person name="Mori M."/>
            <person name="Tomita M."/>
            <person name="Arakawa K."/>
        </authorList>
    </citation>
    <scope>NUCLEOTIDE SEQUENCE [LARGE SCALE GENOMIC DNA]</scope>
</reference>
<organism evidence="1 2">
    <name type="scientific">Araneus ventricosus</name>
    <name type="common">Orbweaver spider</name>
    <name type="synonym">Epeira ventricosa</name>
    <dbReference type="NCBI Taxonomy" id="182803"/>
    <lineage>
        <taxon>Eukaryota</taxon>
        <taxon>Metazoa</taxon>
        <taxon>Ecdysozoa</taxon>
        <taxon>Arthropoda</taxon>
        <taxon>Chelicerata</taxon>
        <taxon>Arachnida</taxon>
        <taxon>Araneae</taxon>
        <taxon>Araneomorphae</taxon>
        <taxon>Entelegynae</taxon>
        <taxon>Araneoidea</taxon>
        <taxon>Araneidae</taxon>
        <taxon>Araneus</taxon>
    </lineage>
</organism>
<dbReference type="Proteomes" id="UP000499080">
    <property type="component" value="Unassembled WGS sequence"/>
</dbReference>
<keyword evidence="2" id="KW-1185">Reference proteome</keyword>
<comment type="caution">
    <text evidence="1">The sequence shown here is derived from an EMBL/GenBank/DDBJ whole genome shotgun (WGS) entry which is preliminary data.</text>
</comment>
<sequence>MNVPTSWQRWSRQRKDHVDFSFCPSRIQIKNSARREILEAWQQRWSGSSNARWTYLLLRKVDYKRMFGDFFLNQVFTSHDVFPYYQARPSRKHAQCPCRRFDGSIFHVLFECQKLAHLRQSWALNWQRKELKDLLKIEFFGHAFSDIVKELFIVAFPL</sequence>
<proteinExistence type="predicted"/>
<evidence type="ECO:0000313" key="2">
    <source>
        <dbReference type="Proteomes" id="UP000499080"/>
    </source>
</evidence>
<gene>
    <name evidence="1" type="ORF">AVEN_214245_1</name>
</gene>
<evidence type="ECO:0000313" key="1">
    <source>
        <dbReference type="EMBL" id="GBO41054.1"/>
    </source>
</evidence>